<evidence type="ECO:0000256" key="5">
    <source>
        <dbReference type="SAM" id="MobiDB-lite"/>
    </source>
</evidence>
<keyword evidence="3 6" id="KW-1133">Transmembrane helix</keyword>
<keyword evidence="4 6" id="KW-0472">Membrane</keyword>
<name>A0A1L7XM08_9HELO</name>
<evidence type="ECO:0000256" key="4">
    <source>
        <dbReference type="ARBA" id="ARBA00023136"/>
    </source>
</evidence>
<dbReference type="AlphaFoldDB" id="A0A1L7XM08"/>
<feature type="region of interest" description="Disordered" evidence="5">
    <location>
        <begin position="235"/>
        <end position="260"/>
    </location>
</feature>
<comment type="subcellular location">
    <subcellularLocation>
        <location evidence="1">Membrane</location>
        <topology evidence="1">Multi-pass membrane protein</topology>
    </subcellularLocation>
</comment>
<evidence type="ECO:0000313" key="7">
    <source>
        <dbReference type="EMBL" id="CZR66044.1"/>
    </source>
</evidence>
<gene>
    <name evidence="7" type="ORF">PAC_15945</name>
</gene>
<reference evidence="7 8" key="1">
    <citation type="submission" date="2016-03" db="EMBL/GenBank/DDBJ databases">
        <authorList>
            <person name="Ploux O."/>
        </authorList>
    </citation>
    <scope>NUCLEOTIDE SEQUENCE [LARGE SCALE GENOMIC DNA]</scope>
    <source>
        <strain evidence="7 8">UAMH 11012</strain>
    </source>
</reference>
<dbReference type="STRING" id="576137.A0A1L7XM08"/>
<dbReference type="PANTHER" id="PTHR31465:SF9">
    <property type="entry name" value="SPHINGOID LONG-CHAIN BASE TRANSPORTER RSB1"/>
    <property type="match status" value="1"/>
</dbReference>
<dbReference type="InterPro" id="IPR007568">
    <property type="entry name" value="RTA1"/>
</dbReference>
<dbReference type="Pfam" id="PF04479">
    <property type="entry name" value="RTA1"/>
    <property type="match status" value="1"/>
</dbReference>
<feature type="transmembrane region" description="Helical" evidence="6">
    <location>
        <begin position="189"/>
        <end position="207"/>
    </location>
</feature>
<dbReference type="OrthoDB" id="4521223at2759"/>
<feature type="transmembrane region" description="Helical" evidence="6">
    <location>
        <begin position="71"/>
        <end position="94"/>
    </location>
</feature>
<evidence type="ECO:0000256" key="3">
    <source>
        <dbReference type="ARBA" id="ARBA00022989"/>
    </source>
</evidence>
<sequence>MVLGLILEVVGYIGRLELHFNQFKKSAFLTYLVPLTMGPAFLSAAVYLCLSRIVVLYGPKLSRFSPRTYTITFISCDIFSLVLQAIGGGMASTATKDSGVHTGTHIMIAGLSFQVASLLLFIGLCIDFAFAVHRSRSTSANSISQTWKFKCFLCALAIATIGIFVRSVFRVAELSNGFHGPLDNQEATYMVLEGVMILVASAALTLFHPGVCFQGQWDGADFKLTGRRKKFVEADEATPGSVSEMDNVGGKKSGVVETEQ</sequence>
<dbReference type="Proteomes" id="UP000184330">
    <property type="component" value="Unassembled WGS sequence"/>
</dbReference>
<keyword evidence="2 6" id="KW-0812">Transmembrane</keyword>
<evidence type="ECO:0000256" key="6">
    <source>
        <dbReference type="SAM" id="Phobius"/>
    </source>
</evidence>
<feature type="transmembrane region" description="Helical" evidence="6">
    <location>
        <begin position="151"/>
        <end position="169"/>
    </location>
</feature>
<proteinExistence type="predicted"/>
<keyword evidence="8" id="KW-1185">Reference proteome</keyword>
<protein>
    <submittedName>
        <fullName evidence="7">Related to YER185w, Rta1p</fullName>
    </submittedName>
</protein>
<evidence type="ECO:0000256" key="2">
    <source>
        <dbReference type="ARBA" id="ARBA00022692"/>
    </source>
</evidence>
<organism evidence="7 8">
    <name type="scientific">Phialocephala subalpina</name>
    <dbReference type="NCBI Taxonomy" id="576137"/>
    <lineage>
        <taxon>Eukaryota</taxon>
        <taxon>Fungi</taxon>
        <taxon>Dikarya</taxon>
        <taxon>Ascomycota</taxon>
        <taxon>Pezizomycotina</taxon>
        <taxon>Leotiomycetes</taxon>
        <taxon>Helotiales</taxon>
        <taxon>Mollisiaceae</taxon>
        <taxon>Phialocephala</taxon>
        <taxon>Phialocephala fortinii species complex</taxon>
    </lineage>
</organism>
<feature type="transmembrane region" description="Helical" evidence="6">
    <location>
        <begin position="28"/>
        <end position="50"/>
    </location>
</feature>
<dbReference type="GO" id="GO:0000324">
    <property type="term" value="C:fungal-type vacuole"/>
    <property type="evidence" value="ECO:0007669"/>
    <property type="project" value="TreeGrafter"/>
</dbReference>
<feature type="transmembrane region" description="Helical" evidence="6">
    <location>
        <begin position="106"/>
        <end position="130"/>
    </location>
</feature>
<dbReference type="EMBL" id="FJOG01000034">
    <property type="protein sequence ID" value="CZR66044.1"/>
    <property type="molecule type" value="Genomic_DNA"/>
</dbReference>
<dbReference type="PANTHER" id="PTHR31465">
    <property type="entry name" value="PROTEIN RTA1-RELATED"/>
    <property type="match status" value="1"/>
</dbReference>
<dbReference type="GO" id="GO:0005886">
    <property type="term" value="C:plasma membrane"/>
    <property type="evidence" value="ECO:0007669"/>
    <property type="project" value="TreeGrafter"/>
</dbReference>
<evidence type="ECO:0000256" key="1">
    <source>
        <dbReference type="ARBA" id="ARBA00004141"/>
    </source>
</evidence>
<evidence type="ECO:0000313" key="8">
    <source>
        <dbReference type="Proteomes" id="UP000184330"/>
    </source>
</evidence>
<accession>A0A1L7XM08</accession>